<feature type="transmembrane region" description="Helical" evidence="5">
    <location>
        <begin position="313"/>
        <end position="333"/>
    </location>
</feature>
<dbReference type="Pfam" id="PF12698">
    <property type="entry name" value="ABC2_membrane_3"/>
    <property type="match status" value="1"/>
</dbReference>
<feature type="domain" description="ABC-2 type transporter transmembrane" evidence="6">
    <location>
        <begin position="35"/>
        <end position="357"/>
    </location>
</feature>
<comment type="caution">
    <text evidence="7">The sequence shown here is derived from an EMBL/GenBank/DDBJ whole genome shotgun (WGS) entry which is preliminary data.</text>
</comment>
<evidence type="ECO:0000256" key="3">
    <source>
        <dbReference type="ARBA" id="ARBA00022989"/>
    </source>
</evidence>
<comment type="subcellular location">
    <subcellularLocation>
        <location evidence="1">Membrane</location>
        <topology evidence="1">Multi-pass membrane protein</topology>
    </subcellularLocation>
</comment>
<dbReference type="PANTHER" id="PTHR43471">
    <property type="entry name" value="ABC TRANSPORTER PERMEASE"/>
    <property type="match status" value="1"/>
</dbReference>
<evidence type="ECO:0000256" key="5">
    <source>
        <dbReference type="SAM" id="Phobius"/>
    </source>
</evidence>
<sequence length="392" mass="42118">MNGPFLKAFRTVFAKEIVDALRDRRTLLRLLVPAVLMGPLLLMLMSGLTASLQERAEQRELLVVGIEHAPTLRNYLERQTYTIKAAPTDYEARLRASTLTDPVMVVPADFETLLAGGEAPRVEIVTDSANQRAEAGVGTINRLLQGFSSERTTLALAMRGIGARQLQPIDVQERDLASLQARSTRLTQILPMFIMMAVLYGALTAALDSTAGERERGSLEPLLVNPAPHAAIVAGKWAAVMMAGLTVAVLSNLSFLPGQWLMRSDALAAMFQFGWSEALRFLLLQIPLAAGLAAVLMALAIRTKTFKEAQASTTLVVTAISLAPVVAIIHPGGEASWHLWVPGLGQNLLMMQVLKGEPLTFAKVMPTVVVGAALTVAGLALVARSMRAAVAR</sequence>
<proteinExistence type="predicted"/>
<accession>A0A2G9CCU4</accession>
<gene>
    <name evidence="7" type="ORF">CS062_04955</name>
</gene>
<feature type="transmembrane region" description="Helical" evidence="5">
    <location>
        <begin position="189"/>
        <end position="207"/>
    </location>
</feature>
<evidence type="ECO:0000256" key="4">
    <source>
        <dbReference type="ARBA" id="ARBA00023136"/>
    </source>
</evidence>
<keyword evidence="2 5" id="KW-0812">Transmembrane</keyword>
<evidence type="ECO:0000256" key="2">
    <source>
        <dbReference type="ARBA" id="ARBA00022692"/>
    </source>
</evidence>
<evidence type="ECO:0000313" key="8">
    <source>
        <dbReference type="Proteomes" id="UP000231501"/>
    </source>
</evidence>
<dbReference type="Proteomes" id="UP000231501">
    <property type="component" value="Unassembled WGS sequence"/>
</dbReference>
<organism evidence="7 8">
    <name type="scientific">Roseateles chitinivorans</name>
    <dbReference type="NCBI Taxonomy" id="2917965"/>
    <lineage>
        <taxon>Bacteria</taxon>
        <taxon>Pseudomonadati</taxon>
        <taxon>Pseudomonadota</taxon>
        <taxon>Betaproteobacteria</taxon>
        <taxon>Burkholderiales</taxon>
        <taxon>Sphaerotilaceae</taxon>
        <taxon>Roseateles</taxon>
    </lineage>
</organism>
<feature type="transmembrane region" description="Helical" evidence="5">
    <location>
        <begin position="364"/>
        <end position="383"/>
    </location>
</feature>
<dbReference type="PANTHER" id="PTHR43471:SF3">
    <property type="entry name" value="ABC TRANSPORTER PERMEASE PROTEIN NATB"/>
    <property type="match status" value="1"/>
</dbReference>
<feature type="transmembrane region" description="Helical" evidence="5">
    <location>
        <begin position="282"/>
        <end position="301"/>
    </location>
</feature>
<evidence type="ECO:0000259" key="6">
    <source>
        <dbReference type="Pfam" id="PF12698"/>
    </source>
</evidence>
<name>A0A2G9CCU4_9BURK</name>
<reference evidence="7 8" key="1">
    <citation type="submission" date="2017-11" db="EMBL/GenBank/DDBJ databases">
        <title>Draft genome sequence of Mitsuaria sp. HWN-4.</title>
        <authorList>
            <person name="Gundlapally S.R."/>
        </authorList>
    </citation>
    <scope>NUCLEOTIDE SEQUENCE [LARGE SCALE GENOMIC DNA]</scope>
    <source>
        <strain evidence="7 8">HWN-4</strain>
    </source>
</reference>
<feature type="transmembrane region" description="Helical" evidence="5">
    <location>
        <begin position="30"/>
        <end position="52"/>
    </location>
</feature>
<evidence type="ECO:0000313" key="7">
    <source>
        <dbReference type="EMBL" id="PIM54260.1"/>
    </source>
</evidence>
<feature type="transmembrane region" description="Helical" evidence="5">
    <location>
        <begin position="227"/>
        <end position="253"/>
    </location>
</feature>
<dbReference type="GO" id="GO:0140359">
    <property type="term" value="F:ABC-type transporter activity"/>
    <property type="evidence" value="ECO:0007669"/>
    <property type="project" value="InterPro"/>
</dbReference>
<dbReference type="OrthoDB" id="5486437at2"/>
<keyword evidence="4 5" id="KW-0472">Membrane</keyword>
<keyword evidence="8" id="KW-1185">Reference proteome</keyword>
<dbReference type="AlphaFoldDB" id="A0A2G9CCU4"/>
<dbReference type="RefSeq" id="WP_099860350.1">
    <property type="nucleotide sequence ID" value="NZ_PEOG01000011.1"/>
</dbReference>
<dbReference type="GO" id="GO:0016020">
    <property type="term" value="C:membrane"/>
    <property type="evidence" value="ECO:0007669"/>
    <property type="project" value="UniProtKB-SubCell"/>
</dbReference>
<protein>
    <submittedName>
        <fullName evidence="7">Sodium ABC transporter permease</fullName>
    </submittedName>
</protein>
<dbReference type="InterPro" id="IPR013525">
    <property type="entry name" value="ABC2_TM"/>
</dbReference>
<evidence type="ECO:0000256" key="1">
    <source>
        <dbReference type="ARBA" id="ARBA00004141"/>
    </source>
</evidence>
<keyword evidence="3 5" id="KW-1133">Transmembrane helix</keyword>
<dbReference type="EMBL" id="PEOG01000011">
    <property type="protein sequence ID" value="PIM54260.1"/>
    <property type="molecule type" value="Genomic_DNA"/>
</dbReference>